<dbReference type="SUPFAM" id="SSF46626">
    <property type="entry name" value="Cytochrome c"/>
    <property type="match status" value="1"/>
</dbReference>
<dbReference type="RefSeq" id="WP_130923669.1">
    <property type="nucleotide sequence ID" value="NZ_JAANOL010000001.1"/>
</dbReference>
<keyword evidence="3 4" id="KW-0408">Iron</keyword>
<evidence type="ECO:0000256" key="1">
    <source>
        <dbReference type="ARBA" id="ARBA00022617"/>
    </source>
</evidence>
<dbReference type="PROSITE" id="PS51007">
    <property type="entry name" value="CYTC"/>
    <property type="match status" value="1"/>
</dbReference>
<name>A0A4Q9BBB7_9BACT</name>
<protein>
    <submittedName>
        <fullName evidence="6">Cytochrome c</fullName>
    </submittedName>
</protein>
<organism evidence="6 7">
    <name type="scientific">Aquirufa antheringensis</name>
    <dbReference type="NCBI Taxonomy" id="2516559"/>
    <lineage>
        <taxon>Bacteria</taxon>
        <taxon>Pseudomonadati</taxon>
        <taxon>Bacteroidota</taxon>
        <taxon>Cytophagia</taxon>
        <taxon>Cytophagales</taxon>
        <taxon>Flectobacillaceae</taxon>
        <taxon>Aquirufa</taxon>
    </lineage>
</organism>
<keyword evidence="1 4" id="KW-0349">Heme</keyword>
<dbReference type="AlphaFoldDB" id="A0A4Q9BBB7"/>
<accession>A0A4Q9BBB7</accession>
<keyword evidence="2 4" id="KW-0479">Metal-binding</keyword>
<dbReference type="PROSITE" id="PS51257">
    <property type="entry name" value="PROKAR_LIPOPROTEIN"/>
    <property type="match status" value="1"/>
</dbReference>
<dbReference type="Pfam" id="PF13442">
    <property type="entry name" value="Cytochrome_CBB3"/>
    <property type="match status" value="1"/>
</dbReference>
<evidence type="ECO:0000313" key="7">
    <source>
        <dbReference type="Proteomes" id="UP000293583"/>
    </source>
</evidence>
<sequence>MKYLLLLFVPVLFSCSSKEEITQQQYSVEGMALYKTHCENCHQADGAGLRDLYPSIQQTKLSPEALACLFKNGKKGNGFMPANAKLQALDIAELVTYMREKWGGKKQIYPVDSVKMALQNCR</sequence>
<gene>
    <name evidence="6" type="ORF">EWU20_09625</name>
</gene>
<dbReference type="GO" id="GO:0046872">
    <property type="term" value="F:metal ion binding"/>
    <property type="evidence" value="ECO:0007669"/>
    <property type="project" value="UniProtKB-KW"/>
</dbReference>
<evidence type="ECO:0000256" key="4">
    <source>
        <dbReference type="PROSITE-ProRule" id="PRU00433"/>
    </source>
</evidence>
<evidence type="ECO:0000259" key="5">
    <source>
        <dbReference type="PROSITE" id="PS51007"/>
    </source>
</evidence>
<dbReference type="Gene3D" id="1.10.760.10">
    <property type="entry name" value="Cytochrome c-like domain"/>
    <property type="match status" value="1"/>
</dbReference>
<evidence type="ECO:0000256" key="3">
    <source>
        <dbReference type="ARBA" id="ARBA00023004"/>
    </source>
</evidence>
<dbReference type="GO" id="GO:0020037">
    <property type="term" value="F:heme binding"/>
    <property type="evidence" value="ECO:0007669"/>
    <property type="project" value="InterPro"/>
</dbReference>
<proteinExistence type="predicted"/>
<dbReference type="InterPro" id="IPR036909">
    <property type="entry name" value="Cyt_c-like_dom_sf"/>
</dbReference>
<dbReference type="OrthoDB" id="9811395at2"/>
<evidence type="ECO:0000256" key="2">
    <source>
        <dbReference type="ARBA" id="ARBA00022723"/>
    </source>
</evidence>
<reference evidence="6 7" key="1">
    <citation type="submission" date="2019-02" db="EMBL/GenBank/DDBJ databases">
        <title>Genome of a new Bacteroidetes strain.</title>
        <authorList>
            <person name="Pitt A."/>
        </authorList>
    </citation>
    <scope>NUCLEOTIDE SEQUENCE [LARGE SCALE GENOMIC DNA]</scope>
    <source>
        <strain evidence="6 7">103A-SOEBACH</strain>
    </source>
</reference>
<dbReference type="InterPro" id="IPR009056">
    <property type="entry name" value="Cyt_c-like_dom"/>
</dbReference>
<feature type="domain" description="Cytochrome c" evidence="5">
    <location>
        <begin position="25"/>
        <end position="102"/>
    </location>
</feature>
<dbReference type="Proteomes" id="UP000293583">
    <property type="component" value="Unassembled WGS sequence"/>
</dbReference>
<dbReference type="EMBL" id="SEWY01000004">
    <property type="protein sequence ID" value="TBH72073.1"/>
    <property type="molecule type" value="Genomic_DNA"/>
</dbReference>
<evidence type="ECO:0000313" key="6">
    <source>
        <dbReference type="EMBL" id="TBH72073.1"/>
    </source>
</evidence>
<comment type="caution">
    <text evidence="6">The sequence shown here is derived from an EMBL/GenBank/DDBJ whole genome shotgun (WGS) entry which is preliminary data.</text>
</comment>
<keyword evidence="7" id="KW-1185">Reference proteome</keyword>
<dbReference type="GO" id="GO:0009055">
    <property type="term" value="F:electron transfer activity"/>
    <property type="evidence" value="ECO:0007669"/>
    <property type="project" value="InterPro"/>
</dbReference>